<feature type="compositionally biased region" description="Polar residues" evidence="1">
    <location>
        <begin position="315"/>
        <end position="331"/>
    </location>
</feature>
<feature type="region of interest" description="Disordered" evidence="1">
    <location>
        <begin position="278"/>
        <end position="335"/>
    </location>
</feature>
<gene>
    <name evidence="2" type="ORF">JVT61DRAFT_3488</name>
</gene>
<dbReference type="Proteomes" id="UP000683000">
    <property type="component" value="Unassembled WGS sequence"/>
</dbReference>
<evidence type="ECO:0000313" key="3">
    <source>
        <dbReference type="Proteomes" id="UP000683000"/>
    </source>
</evidence>
<dbReference type="OrthoDB" id="3358956at2759"/>
<sequence>MAALQRDQLNRLCSSSDTFEKAQSILRLANAKTRPGSGFVVKNPIAIPAVCAYLASEQLNTGEVSLQSAMSAACVSKAEFSDIFKTVRAALSSEERNAAADITYETLVDAYRVHLREHAVACMEDAEAALPQLDILKERYGANIVLCAIFYWVCQLMEEPSVQERSLCQTYSIQPKAFKAVVAILDKRCDVIADQIKSHLKSPKKSPAKLRAMSNKSSKPAPSPSKKRADDSASFPETPTKKRRVDYASPTKPGTSISPAKRSSAAATAAFHAALKGSPTKLPIVQESESPGAGPSTPRRPRHAKVAEVVVTPVQADSHSSPSRSQGQASPTRPAVRRRFRPVFLEQQQWCAMDPKVERMWAAAEALRDKMVELHGHPFEVFVK</sequence>
<evidence type="ECO:0000256" key="1">
    <source>
        <dbReference type="SAM" id="MobiDB-lite"/>
    </source>
</evidence>
<dbReference type="CDD" id="cd00043">
    <property type="entry name" value="CYCLIN_SF"/>
    <property type="match status" value="1"/>
</dbReference>
<dbReference type="EMBL" id="JAGFBS010000015">
    <property type="protein sequence ID" value="KAG6375269.1"/>
    <property type="molecule type" value="Genomic_DNA"/>
</dbReference>
<name>A0A8I2YNJ1_9AGAM</name>
<feature type="region of interest" description="Disordered" evidence="1">
    <location>
        <begin position="200"/>
        <end position="264"/>
    </location>
</feature>
<protein>
    <recommendedName>
        <fullName evidence="4">Origin recognition complex subunit 6</fullName>
    </recommendedName>
</protein>
<keyword evidence="3" id="KW-1185">Reference proteome</keyword>
<accession>A0A8I2YNJ1</accession>
<evidence type="ECO:0008006" key="4">
    <source>
        <dbReference type="Google" id="ProtNLM"/>
    </source>
</evidence>
<proteinExistence type="predicted"/>
<dbReference type="AlphaFoldDB" id="A0A8I2YNJ1"/>
<comment type="caution">
    <text evidence="2">The sequence shown here is derived from an EMBL/GenBank/DDBJ whole genome shotgun (WGS) entry which is preliminary data.</text>
</comment>
<evidence type="ECO:0000313" key="2">
    <source>
        <dbReference type="EMBL" id="KAG6375269.1"/>
    </source>
</evidence>
<organism evidence="2 3">
    <name type="scientific">Boletus reticuloceps</name>
    <dbReference type="NCBI Taxonomy" id="495285"/>
    <lineage>
        <taxon>Eukaryota</taxon>
        <taxon>Fungi</taxon>
        <taxon>Dikarya</taxon>
        <taxon>Basidiomycota</taxon>
        <taxon>Agaricomycotina</taxon>
        <taxon>Agaricomycetes</taxon>
        <taxon>Agaricomycetidae</taxon>
        <taxon>Boletales</taxon>
        <taxon>Boletineae</taxon>
        <taxon>Boletaceae</taxon>
        <taxon>Boletoideae</taxon>
        <taxon>Boletus</taxon>
    </lineage>
</organism>
<reference evidence="2" key="1">
    <citation type="submission" date="2021-03" db="EMBL/GenBank/DDBJ databases">
        <title>Evolutionary innovations through gain and loss of genes in the ectomycorrhizal Boletales.</title>
        <authorList>
            <person name="Wu G."/>
            <person name="Miyauchi S."/>
            <person name="Morin E."/>
            <person name="Yang Z.-L."/>
            <person name="Xu J."/>
            <person name="Martin F.M."/>
        </authorList>
    </citation>
    <scope>NUCLEOTIDE SEQUENCE</scope>
    <source>
        <strain evidence="2">BR01</strain>
    </source>
</reference>